<dbReference type="SUPFAM" id="SSF46955">
    <property type="entry name" value="Putative DNA-binding domain"/>
    <property type="match status" value="1"/>
</dbReference>
<feature type="domain" description="HTH merR-type" evidence="2">
    <location>
        <begin position="10"/>
        <end position="78"/>
    </location>
</feature>
<gene>
    <name evidence="3" type="ORF">KB874_01460</name>
</gene>
<comment type="caution">
    <text evidence="3">The sequence shown here is derived from an EMBL/GenBank/DDBJ whole genome shotgun (WGS) entry which is preliminary data.</text>
</comment>
<dbReference type="AlphaFoldDB" id="A0A8J7WCB1"/>
<dbReference type="InterPro" id="IPR009061">
    <property type="entry name" value="DNA-bd_dom_put_sf"/>
</dbReference>
<proteinExistence type="predicted"/>
<dbReference type="GO" id="GO:0006355">
    <property type="term" value="P:regulation of DNA-templated transcription"/>
    <property type="evidence" value="ECO:0007669"/>
    <property type="project" value="InterPro"/>
</dbReference>
<dbReference type="InterPro" id="IPR000551">
    <property type="entry name" value="MerR-type_HTH_dom"/>
</dbReference>
<feature type="compositionally biased region" description="Low complexity" evidence="1">
    <location>
        <begin position="121"/>
        <end position="134"/>
    </location>
</feature>
<evidence type="ECO:0000313" key="3">
    <source>
        <dbReference type="EMBL" id="MBS0122786.1"/>
    </source>
</evidence>
<dbReference type="Gene3D" id="1.10.1660.10">
    <property type="match status" value="1"/>
</dbReference>
<feature type="region of interest" description="Disordered" evidence="1">
    <location>
        <begin position="93"/>
        <end position="413"/>
    </location>
</feature>
<dbReference type="EMBL" id="JAGTUU010000001">
    <property type="protein sequence ID" value="MBS0122786.1"/>
    <property type="molecule type" value="Genomic_DNA"/>
</dbReference>
<evidence type="ECO:0000313" key="4">
    <source>
        <dbReference type="Proteomes" id="UP000681356"/>
    </source>
</evidence>
<feature type="compositionally biased region" description="Low complexity" evidence="1">
    <location>
        <begin position="313"/>
        <end position="329"/>
    </location>
</feature>
<feature type="compositionally biased region" description="Low complexity" evidence="1">
    <location>
        <begin position="195"/>
        <end position="214"/>
    </location>
</feature>
<dbReference type="GO" id="GO:0003677">
    <property type="term" value="F:DNA binding"/>
    <property type="evidence" value="ECO:0007669"/>
    <property type="project" value="InterPro"/>
</dbReference>
<accession>A0A8J7WCB1</accession>
<dbReference type="RefSeq" id="WP_212534759.1">
    <property type="nucleotide sequence ID" value="NZ_JAGTUU010000001.1"/>
</dbReference>
<name>A0A8J7WCB1_9RHOB</name>
<dbReference type="CDD" id="cd04765">
    <property type="entry name" value="HTH_MlrA-like_sg2"/>
    <property type="match status" value="1"/>
</dbReference>
<reference evidence="3" key="1">
    <citation type="submission" date="2021-04" db="EMBL/GenBank/DDBJ databases">
        <authorList>
            <person name="Yoon J."/>
        </authorList>
    </citation>
    <scope>NUCLEOTIDE SEQUENCE</scope>
    <source>
        <strain evidence="3">KMU-90</strain>
    </source>
</reference>
<feature type="compositionally biased region" description="Low complexity" evidence="1">
    <location>
        <begin position="253"/>
        <end position="264"/>
    </location>
</feature>
<dbReference type="SMART" id="SM00422">
    <property type="entry name" value="HTH_MERR"/>
    <property type="match status" value="1"/>
</dbReference>
<organism evidence="3 4">
    <name type="scientific">Thetidibacter halocola</name>
    <dbReference type="NCBI Taxonomy" id="2827239"/>
    <lineage>
        <taxon>Bacteria</taxon>
        <taxon>Pseudomonadati</taxon>
        <taxon>Pseudomonadota</taxon>
        <taxon>Alphaproteobacteria</taxon>
        <taxon>Rhodobacterales</taxon>
        <taxon>Roseobacteraceae</taxon>
        <taxon>Thetidibacter</taxon>
    </lineage>
</organism>
<evidence type="ECO:0000256" key="1">
    <source>
        <dbReference type="SAM" id="MobiDB-lite"/>
    </source>
</evidence>
<protein>
    <submittedName>
        <fullName evidence="3">MerR family transcriptional regulator</fullName>
    </submittedName>
</protein>
<dbReference type="Proteomes" id="UP000681356">
    <property type="component" value="Unassembled WGS sequence"/>
</dbReference>
<dbReference type="PROSITE" id="PS50937">
    <property type="entry name" value="HTH_MERR_2"/>
    <property type="match status" value="1"/>
</dbReference>
<keyword evidence="4" id="KW-1185">Reference proteome</keyword>
<evidence type="ECO:0000259" key="2">
    <source>
        <dbReference type="PROSITE" id="PS50937"/>
    </source>
</evidence>
<sequence length="448" mass="47532">MSKSRDAFRTISEVADWLDTPAHVLRFWESKFSQVKPIKRAGGRRYYRPADMALLAGIKKLLHEDGLTIKGAQKVLREQGVKYVSGLSTMALDTDDDLHEGDAPYVEVEPPEPEQTLVSFAEASAARASAAQAENADDAEAPAVETPDSEPVAEPMTMAGEETAAASAPLPEDAAETADEWSAPPDELAAPVTPEPAEADSAAEAATAVTEMPPDVAAVPDEATDSTAADTPEPDERWANPQRDMFESPGAMATEPATDPTEPPAEADTDADAVTDPQLAADMNDAAPETADERSEVFATGIVVEDMPPPEEPSATSAADDTPPAMADMSEARMDELEPETTITADPDSEPEPLPQAAIEAGPESEPEPETTRADEPKQVPAPQPLPDVPLTAQQRAERIMAGAHPHAPGPLSLLDRVERLTPEQAQALRAALPRLKALHDRLTAPQD</sequence>
<dbReference type="Pfam" id="PF13411">
    <property type="entry name" value="MerR_1"/>
    <property type="match status" value="1"/>
</dbReference>